<dbReference type="GO" id="GO:0140359">
    <property type="term" value="F:ABC-type transporter activity"/>
    <property type="evidence" value="ECO:0007669"/>
    <property type="project" value="InterPro"/>
</dbReference>
<keyword evidence="3 6" id="KW-1133">Transmembrane helix</keyword>
<proteinExistence type="inferred from homology"/>
<feature type="transmembrane region" description="Helical" evidence="6">
    <location>
        <begin position="161"/>
        <end position="186"/>
    </location>
</feature>
<feature type="transmembrane region" description="Helical" evidence="6">
    <location>
        <begin position="251"/>
        <end position="269"/>
    </location>
</feature>
<dbReference type="RefSeq" id="WP_114031005.1">
    <property type="nucleotide sequence ID" value="NZ_QOIL01000013.1"/>
</dbReference>
<feature type="transmembrane region" description="Helical" evidence="6">
    <location>
        <begin position="128"/>
        <end position="155"/>
    </location>
</feature>
<feature type="transmembrane region" description="Helical" evidence="6">
    <location>
        <begin position="198"/>
        <end position="215"/>
    </location>
</feature>
<keyword evidence="5" id="KW-0046">Antibiotic resistance</keyword>
<name>A0A367FG61_9ACTN</name>
<comment type="subcellular location">
    <subcellularLocation>
        <location evidence="6">Cell membrane</location>
        <topology evidence="6">Multi-pass membrane protein</topology>
    </subcellularLocation>
    <subcellularLocation>
        <location evidence="1">Membrane</location>
        <topology evidence="1">Multi-pass membrane protein</topology>
    </subcellularLocation>
</comment>
<dbReference type="InterPro" id="IPR051784">
    <property type="entry name" value="Nod_factor_ABC_transporter"/>
</dbReference>
<gene>
    <name evidence="8" type="ORF">DQ384_23350</name>
</gene>
<reference evidence="8 9" key="1">
    <citation type="submission" date="2018-06" db="EMBL/GenBank/DDBJ databases">
        <title>Sphaerisporangium craniellae sp. nov., isolated from a marine sponge in the South China Sea.</title>
        <authorList>
            <person name="Li L."/>
        </authorList>
    </citation>
    <scope>NUCLEOTIDE SEQUENCE [LARGE SCALE GENOMIC DNA]</scope>
    <source>
        <strain evidence="8 9">CCTCC AA 208026</strain>
    </source>
</reference>
<sequence>MSTRALTGPAPAGLRFHPLRDSATMLRRNLKRMLRYPSMTVTLVGMPVVFLLLFVYVLGGTLGAGLGGPVPGGGAGGRAAYANYVAPAIILMTVTATVQGTAISIAMDMTEGIITRFRTMHIARVSVLTGHVLGSLIQAVFSLAVVIGVALLVGFRPTAGLGAWLATAGFLVAVTFALIWLSVALGQVSKSVETASNLPMPLVLLPFLGSGFVPTDSMPAGLRWFAEYQPFTPIIETLRGLLTDKPIGNNAWIALAWCAVIALGGYLWSKRLFNRESSH</sequence>
<keyword evidence="6" id="KW-1003">Cell membrane</keyword>
<dbReference type="AlphaFoldDB" id="A0A367FG61"/>
<comment type="similarity">
    <text evidence="6">Belongs to the ABC-2 integral membrane protein family.</text>
</comment>
<dbReference type="InterPro" id="IPR013525">
    <property type="entry name" value="ABC2_TM"/>
</dbReference>
<evidence type="ECO:0000313" key="8">
    <source>
        <dbReference type="EMBL" id="RCG28677.1"/>
    </source>
</evidence>
<evidence type="ECO:0000256" key="2">
    <source>
        <dbReference type="ARBA" id="ARBA00022692"/>
    </source>
</evidence>
<dbReference type="InterPro" id="IPR047817">
    <property type="entry name" value="ABC2_TM_bact-type"/>
</dbReference>
<protein>
    <recommendedName>
        <fullName evidence="6">Transport permease protein</fullName>
    </recommendedName>
</protein>
<dbReference type="InterPro" id="IPR000412">
    <property type="entry name" value="ABC_2_transport"/>
</dbReference>
<feature type="transmembrane region" description="Helical" evidence="6">
    <location>
        <begin position="84"/>
        <end position="107"/>
    </location>
</feature>
<keyword evidence="6" id="KW-0813">Transport</keyword>
<evidence type="ECO:0000256" key="6">
    <source>
        <dbReference type="RuleBase" id="RU361157"/>
    </source>
</evidence>
<evidence type="ECO:0000256" key="4">
    <source>
        <dbReference type="ARBA" id="ARBA00023136"/>
    </source>
</evidence>
<evidence type="ECO:0000259" key="7">
    <source>
        <dbReference type="PROSITE" id="PS51012"/>
    </source>
</evidence>
<dbReference type="PANTHER" id="PTHR43229:SF2">
    <property type="entry name" value="NODULATION PROTEIN J"/>
    <property type="match status" value="1"/>
</dbReference>
<dbReference type="Pfam" id="PF01061">
    <property type="entry name" value="ABC2_membrane"/>
    <property type="match status" value="1"/>
</dbReference>
<dbReference type="PIRSF" id="PIRSF006648">
    <property type="entry name" value="DrrB"/>
    <property type="match status" value="1"/>
</dbReference>
<dbReference type="PANTHER" id="PTHR43229">
    <property type="entry name" value="NODULATION PROTEIN J"/>
    <property type="match status" value="1"/>
</dbReference>
<dbReference type="GO" id="GO:0046677">
    <property type="term" value="P:response to antibiotic"/>
    <property type="evidence" value="ECO:0007669"/>
    <property type="project" value="UniProtKB-KW"/>
</dbReference>
<keyword evidence="9" id="KW-1185">Reference proteome</keyword>
<dbReference type="GO" id="GO:0043190">
    <property type="term" value="C:ATP-binding cassette (ABC) transporter complex"/>
    <property type="evidence" value="ECO:0007669"/>
    <property type="project" value="InterPro"/>
</dbReference>
<dbReference type="OrthoDB" id="670210at2"/>
<dbReference type="EMBL" id="QOIL01000013">
    <property type="protein sequence ID" value="RCG28677.1"/>
    <property type="molecule type" value="Genomic_DNA"/>
</dbReference>
<organism evidence="8 9">
    <name type="scientific">Sphaerisporangium album</name>
    <dbReference type="NCBI Taxonomy" id="509200"/>
    <lineage>
        <taxon>Bacteria</taxon>
        <taxon>Bacillati</taxon>
        <taxon>Actinomycetota</taxon>
        <taxon>Actinomycetes</taxon>
        <taxon>Streptosporangiales</taxon>
        <taxon>Streptosporangiaceae</taxon>
        <taxon>Sphaerisporangium</taxon>
    </lineage>
</organism>
<evidence type="ECO:0000256" key="3">
    <source>
        <dbReference type="ARBA" id="ARBA00022989"/>
    </source>
</evidence>
<comment type="caution">
    <text evidence="8">The sequence shown here is derived from an EMBL/GenBank/DDBJ whole genome shotgun (WGS) entry which is preliminary data.</text>
</comment>
<keyword evidence="2 6" id="KW-0812">Transmembrane</keyword>
<accession>A0A367FG61</accession>
<feature type="domain" description="ABC transmembrane type-2" evidence="7">
    <location>
        <begin position="38"/>
        <end position="276"/>
    </location>
</feature>
<feature type="transmembrane region" description="Helical" evidence="6">
    <location>
        <begin position="36"/>
        <end position="64"/>
    </location>
</feature>
<keyword evidence="4 6" id="KW-0472">Membrane</keyword>
<evidence type="ECO:0000256" key="5">
    <source>
        <dbReference type="ARBA" id="ARBA00023251"/>
    </source>
</evidence>
<dbReference type="PROSITE" id="PS51012">
    <property type="entry name" value="ABC_TM2"/>
    <property type="match status" value="1"/>
</dbReference>
<evidence type="ECO:0000256" key="1">
    <source>
        <dbReference type="ARBA" id="ARBA00004141"/>
    </source>
</evidence>
<evidence type="ECO:0000313" key="9">
    <source>
        <dbReference type="Proteomes" id="UP000253094"/>
    </source>
</evidence>
<dbReference type="Proteomes" id="UP000253094">
    <property type="component" value="Unassembled WGS sequence"/>
</dbReference>